<evidence type="ECO:0000313" key="2">
    <source>
        <dbReference type="Proteomes" id="UP001476798"/>
    </source>
</evidence>
<evidence type="ECO:0000313" key="1">
    <source>
        <dbReference type="EMBL" id="MEQ2161415.1"/>
    </source>
</evidence>
<dbReference type="Proteomes" id="UP001476798">
    <property type="component" value="Unassembled WGS sequence"/>
</dbReference>
<feature type="non-terminal residue" evidence="1">
    <location>
        <position position="1"/>
    </location>
</feature>
<name>A0ABV0MQP7_9TELE</name>
<dbReference type="EMBL" id="JAHRIO010010523">
    <property type="protein sequence ID" value="MEQ2161415.1"/>
    <property type="molecule type" value="Genomic_DNA"/>
</dbReference>
<comment type="caution">
    <text evidence="1">The sequence shown here is derived from an EMBL/GenBank/DDBJ whole genome shotgun (WGS) entry which is preliminary data.</text>
</comment>
<proteinExistence type="predicted"/>
<accession>A0ABV0MQP7</accession>
<reference evidence="1 2" key="1">
    <citation type="submission" date="2021-06" db="EMBL/GenBank/DDBJ databases">
        <authorList>
            <person name="Palmer J.M."/>
        </authorList>
    </citation>
    <scope>NUCLEOTIDE SEQUENCE [LARGE SCALE GENOMIC DNA]</scope>
    <source>
        <strain evidence="1 2">GA_2019</strain>
        <tissue evidence="1">Muscle</tissue>
    </source>
</reference>
<keyword evidence="2" id="KW-1185">Reference proteome</keyword>
<protein>
    <submittedName>
        <fullName evidence="1">Uncharacterized protein</fullName>
    </submittedName>
</protein>
<gene>
    <name evidence="1" type="ORF">GOODEAATRI_009430</name>
</gene>
<sequence>APSFKRPFRNWAPGPEVQAPVPLWEVRGNRCLQLVKRLSAVCSWMFPWPSLLRLVPSLSVVMPRPPLLYLPRRSTSRSCMLAGRTQGPFRTRQRMAGPWLPCTWCPSSGWTACPCQICHCLPHRSSRLGIEAYCPLSTTAMPCHERSAV</sequence>
<organism evidence="1 2">
    <name type="scientific">Goodea atripinnis</name>
    <dbReference type="NCBI Taxonomy" id="208336"/>
    <lineage>
        <taxon>Eukaryota</taxon>
        <taxon>Metazoa</taxon>
        <taxon>Chordata</taxon>
        <taxon>Craniata</taxon>
        <taxon>Vertebrata</taxon>
        <taxon>Euteleostomi</taxon>
        <taxon>Actinopterygii</taxon>
        <taxon>Neopterygii</taxon>
        <taxon>Teleostei</taxon>
        <taxon>Neoteleostei</taxon>
        <taxon>Acanthomorphata</taxon>
        <taxon>Ovalentaria</taxon>
        <taxon>Atherinomorphae</taxon>
        <taxon>Cyprinodontiformes</taxon>
        <taxon>Goodeidae</taxon>
        <taxon>Goodea</taxon>
    </lineage>
</organism>